<gene>
    <name evidence="2" type="ORF">PPACK8108_LOCUS9861</name>
</gene>
<evidence type="ECO:0000313" key="2">
    <source>
        <dbReference type="EMBL" id="CAH7674920.1"/>
    </source>
</evidence>
<sequence>MIDEGELITPPVNRTTSYLGSGDPDNAKLDQFIPKQLRGVGNSSNKANPIVFETMTGQKKGLAIVVVDLFHLKLSTEQVKSKVYTIREMEHQDLKLAQSEDRSTTVNAPRGNFISWGLWRTLPRMPLRMGRMPLGDKRTEEQRIEDREDIGLQEKEAEKIVDLKIKNNKNNKKEDSKNNKKKKKNNKK</sequence>
<organism evidence="2 3">
    <name type="scientific">Phakopsora pachyrhizi</name>
    <name type="common">Asian soybean rust disease fungus</name>
    <dbReference type="NCBI Taxonomy" id="170000"/>
    <lineage>
        <taxon>Eukaryota</taxon>
        <taxon>Fungi</taxon>
        <taxon>Dikarya</taxon>
        <taxon>Basidiomycota</taxon>
        <taxon>Pucciniomycotina</taxon>
        <taxon>Pucciniomycetes</taxon>
        <taxon>Pucciniales</taxon>
        <taxon>Phakopsoraceae</taxon>
        <taxon>Phakopsora</taxon>
    </lineage>
</organism>
<evidence type="ECO:0000313" key="3">
    <source>
        <dbReference type="Proteomes" id="UP001153365"/>
    </source>
</evidence>
<keyword evidence="3" id="KW-1185">Reference proteome</keyword>
<dbReference type="EMBL" id="CALTRL010002167">
    <property type="protein sequence ID" value="CAH7674920.1"/>
    <property type="molecule type" value="Genomic_DNA"/>
</dbReference>
<feature type="compositionally biased region" description="Basic and acidic residues" evidence="1">
    <location>
        <begin position="134"/>
        <end position="178"/>
    </location>
</feature>
<reference evidence="2" key="1">
    <citation type="submission" date="2022-06" db="EMBL/GenBank/DDBJ databases">
        <authorList>
            <consortium name="SYNGENTA / RWTH Aachen University"/>
        </authorList>
    </citation>
    <scope>NUCLEOTIDE SEQUENCE</scope>
</reference>
<comment type="caution">
    <text evidence="2">The sequence shown here is derived from an EMBL/GenBank/DDBJ whole genome shotgun (WGS) entry which is preliminary data.</text>
</comment>
<dbReference type="Proteomes" id="UP001153365">
    <property type="component" value="Unassembled WGS sequence"/>
</dbReference>
<feature type="compositionally biased region" description="Basic residues" evidence="1">
    <location>
        <begin position="179"/>
        <end position="188"/>
    </location>
</feature>
<evidence type="ECO:0000256" key="1">
    <source>
        <dbReference type="SAM" id="MobiDB-lite"/>
    </source>
</evidence>
<dbReference type="AlphaFoldDB" id="A0AAV0AXC6"/>
<name>A0AAV0AXC6_PHAPC</name>
<feature type="region of interest" description="Disordered" evidence="1">
    <location>
        <begin position="130"/>
        <end position="188"/>
    </location>
</feature>
<protein>
    <submittedName>
        <fullName evidence="2">Uncharacterized protein</fullName>
    </submittedName>
</protein>
<proteinExistence type="predicted"/>
<accession>A0AAV0AXC6</accession>